<name>A0ABS2RJ87_9ACTN</name>
<sequence>MTSATRLKHKIYAHRGFSGRHPEMTPAAYREAIEWARTEGVELGLECDTQFCADDSLILLHDATIDRTSNASGQVFERTLADLRQVDFGSWRIPDPRPDQRTIMTLTELFDLVQQARIEGAPVTLAVETKHPNPRGLEIEDRLAKILAECGWDTAGSPVRVISFSEPAIRRAGELLPELERTFLIEYGNTEWVSGELPDGVTVLGPGLDLVKEDPDLVKRIHDHGNEIHVWTTNELADIEFCLELGVDGFTTDYPDRVLQVLGHSLH</sequence>
<dbReference type="Proteomes" id="UP000704762">
    <property type="component" value="Unassembled WGS sequence"/>
</dbReference>
<organism evidence="2 3">
    <name type="scientific">Microlunatus panaciterrae</name>
    <dbReference type="NCBI Taxonomy" id="400768"/>
    <lineage>
        <taxon>Bacteria</taxon>
        <taxon>Bacillati</taxon>
        <taxon>Actinomycetota</taxon>
        <taxon>Actinomycetes</taxon>
        <taxon>Propionibacteriales</taxon>
        <taxon>Propionibacteriaceae</taxon>
        <taxon>Microlunatus</taxon>
    </lineage>
</organism>
<dbReference type="PANTHER" id="PTHR46211">
    <property type="entry name" value="GLYCEROPHOSPHORYL DIESTER PHOSPHODIESTERASE"/>
    <property type="match status" value="1"/>
</dbReference>
<comment type="caution">
    <text evidence="2">The sequence shown here is derived from an EMBL/GenBank/DDBJ whole genome shotgun (WGS) entry which is preliminary data.</text>
</comment>
<reference evidence="2 3" key="1">
    <citation type="submission" date="2021-01" db="EMBL/GenBank/DDBJ databases">
        <title>Sequencing the genomes of 1000 actinobacteria strains.</title>
        <authorList>
            <person name="Klenk H.-P."/>
        </authorList>
    </citation>
    <scope>NUCLEOTIDE SEQUENCE [LARGE SCALE GENOMIC DNA]</scope>
    <source>
        <strain evidence="2 3">DSM 18662</strain>
    </source>
</reference>
<protein>
    <submittedName>
        <fullName evidence="2">Glycerophosphoryl diester phosphodiesterase</fullName>
        <ecNumber evidence="2">3.1.4.46</ecNumber>
    </submittedName>
</protein>
<dbReference type="RefSeq" id="WP_204917569.1">
    <property type="nucleotide sequence ID" value="NZ_BAAAQP010000002.1"/>
</dbReference>
<feature type="domain" description="GP-PDE" evidence="1">
    <location>
        <begin position="9"/>
        <end position="262"/>
    </location>
</feature>
<accession>A0ABS2RJ87</accession>
<dbReference type="InterPro" id="IPR017946">
    <property type="entry name" value="PLC-like_Pdiesterase_TIM-brl"/>
</dbReference>
<dbReference type="Pfam" id="PF03009">
    <property type="entry name" value="GDPD"/>
    <property type="match status" value="1"/>
</dbReference>
<gene>
    <name evidence="2" type="ORF">JOE57_001980</name>
</gene>
<evidence type="ECO:0000313" key="3">
    <source>
        <dbReference type="Proteomes" id="UP000704762"/>
    </source>
</evidence>
<dbReference type="EMBL" id="JAFBCF010000001">
    <property type="protein sequence ID" value="MBM7799059.1"/>
    <property type="molecule type" value="Genomic_DNA"/>
</dbReference>
<dbReference type="GO" id="GO:0008889">
    <property type="term" value="F:glycerophosphodiester phosphodiesterase activity"/>
    <property type="evidence" value="ECO:0007669"/>
    <property type="project" value="UniProtKB-EC"/>
</dbReference>
<keyword evidence="3" id="KW-1185">Reference proteome</keyword>
<proteinExistence type="predicted"/>
<keyword evidence="2" id="KW-0378">Hydrolase</keyword>
<dbReference type="PROSITE" id="PS51704">
    <property type="entry name" value="GP_PDE"/>
    <property type="match status" value="1"/>
</dbReference>
<dbReference type="SUPFAM" id="SSF51695">
    <property type="entry name" value="PLC-like phosphodiesterases"/>
    <property type="match status" value="1"/>
</dbReference>
<dbReference type="InterPro" id="IPR030395">
    <property type="entry name" value="GP_PDE_dom"/>
</dbReference>
<dbReference type="PANTHER" id="PTHR46211:SF13">
    <property type="entry name" value="GLYCEROPHOSPHODIESTER PHOSPHODIESTERASE 1-RELATED"/>
    <property type="match status" value="1"/>
</dbReference>
<evidence type="ECO:0000259" key="1">
    <source>
        <dbReference type="PROSITE" id="PS51704"/>
    </source>
</evidence>
<dbReference type="Gene3D" id="3.20.20.190">
    <property type="entry name" value="Phosphatidylinositol (PI) phosphodiesterase"/>
    <property type="match status" value="1"/>
</dbReference>
<evidence type="ECO:0000313" key="2">
    <source>
        <dbReference type="EMBL" id="MBM7799059.1"/>
    </source>
</evidence>
<dbReference type="EC" id="3.1.4.46" evidence="2"/>